<dbReference type="GO" id="GO:0016712">
    <property type="term" value="F:oxidoreductase activity, acting on paired donors, with incorporation or reduction of molecular oxygen, reduced flavin or flavoprotein as one donor, and incorporation of one atom of oxygen"/>
    <property type="evidence" value="ECO:0007669"/>
    <property type="project" value="TreeGrafter"/>
</dbReference>
<dbReference type="GO" id="GO:0020037">
    <property type="term" value="F:heme binding"/>
    <property type="evidence" value="ECO:0007669"/>
    <property type="project" value="InterPro"/>
</dbReference>
<evidence type="ECO:0000256" key="1">
    <source>
        <dbReference type="ARBA" id="ARBA00001971"/>
    </source>
</evidence>
<dbReference type="SUPFAM" id="SSF48264">
    <property type="entry name" value="Cytochrome P450"/>
    <property type="match status" value="1"/>
</dbReference>
<dbReference type="CDD" id="cd20617">
    <property type="entry name" value="CYP1_2-like"/>
    <property type="match status" value="1"/>
</dbReference>
<dbReference type="PRINTS" id="PR00463">
    <property type="entry name" value="EP450I"/>
</dbReference>
<evidence type="ECO:0000313" key="9">
    <source>
        <dbReference type="EnsemblMetazoa" id="CJA06236.1"/>
    </source>
</evidence>
<organism evidence="9 10">
    <name type="scientific">Caenorhabditis japonica</name>
    <dbReference type="NCBI Taxonomy" id="281687"/>
    <lineage>
        <taxon>Eukaryota</taxon>
        <taxon>Metazoa</taxon>
        <taxon>Ecdysozoa</taxon>
        <taxon>Nematoda</taxon>
        <taxon>Chromadorea</taxon>
        <taxon>Rhabditida</taxon>
        <taxon>Rhabditina</taxon>
        <taxon>Rhabditomorpha</taxon>
        <taxon>Rhabditoidea</taxon>
        <taxon>Rhabditidae</taxon>
        <taxon>Peloderinae</taxon>
        <taxon>Caenorhabditis</taxon>
    </lineage>
</organism>
<dbReference type="Proteomes" id="UP000005237">
    <property type="component" value="Unassembled WGS sequence"/>
</dbReference>
<dbReference type="GO" id="GO:0005506">
    <property type="term" value="F:iron ion binding"/>
    <property type="evidence" value="ECO:0007669"/>
    <property type="project" value="InterPro"/>
</dbReference>
<keyword evidence="7 8" id="KW-0349">Heme</keyword>
<dbReference type="PROSITE" id="PS00086">
    <property type="entry name" value="CYTOCHROME_P450"/>
    <property type="match status" value="1"/>
</dbReference>
<evidence type="ECO:0000256" key="5">
    <source>
        <dbReference type="ARBA" id="ARBA00023004"/>
    </source>
</evidence>
<keyword evidence="5 7" id="KW-0408">Iron</keyword>
<dbReference type="Gene3D" id="1.10.630.10">
    <property type="entry name" value="Cytochrome P450"/>
    <property type="match status" value="1"/>
</dbReference>
<dbReference type="EnsemblMetazoa" id="CJA06236.1">
    <property type="protein sequence ID" value="CJA06236.1"/>
    <property type="gene ID" value="WBGene00125440"/>
</dbReference>
<evidence type="ECO:0008006" key="11">
    <source>
        <dbReference type="Google" id="ProtNLM"/>
    </source>
</evidence>
<feature type="binding site" description="axial binding residue" evidence="7">
    <location>
        <position position="305"/>
    </location>
    <ligand>
        <name>heme</name>
        <dbReference type="ChEBI" id="CHEBI:30413"/>
    </ligand>
    <ligandPart>
        <name>Fe</name>
        <dbReference type="ChEBI" id="CHEBI:18248"/>
    </ligandPart>
</feature>
<evidence type="ECO:0000256" key="7">
    <source>
        <dbReference type="PIRSR" id="PIRSR602401-1"/>
    </source>
</evidence>
<dbReference type="GO" id="GO:0006805">
    <property type="term" value="P:xenobiotic metabolic process"/>
    <property type="evidence" value="ECO:0007669"/>
    <property type="project" value="TreeGrafter"/>
</dbReference>
<keyword evidence="3 7" id="KW-0479">Metal-binding</keyword>
<sequence>MEVDELQSALDPYLGQEIDLPSVLDRCVGNVINLTLFNKRFQKGQRDEFAHLKSLIDGMRDITSEFRYFIQYLVPWTSKVIPGPTLAETVKEKRALLDQFFNEQIEEHRKTIDFEQVENSDFVEAYLKEQRKRERDGDIETFCNKQLTAMCFDLWIAGHLTTTMTLTRFLTAIAVNNLLVSYYLHNPDVKKKIQIELGVVIGESRLITTADKNNLPYISAFLAETQRCANIIPLNLMHMTTRDTVIDGFEIPKATGVIAQISTVMTDEKVFPDPYCFNPERFIDENGKFKKCEQVIPFSIGKRQCLGEGLARMELFLFFANLFHRYDISPGKEGLPCLDKSKDNFVLPRKFNAVLVRRHS</sequence>
<dbReference type="InterPro" id="IPR017972">
    <property type="entry name" value="Cyt_P450_CS"/>
</dbReference>
<accession>A0A8R1DLN8</accession>
<comment type="similarity">
    <text evidence="2 8">Belongs to the cytochrome P450 family.</text>
</comment>
<evidence type="ECO:0000256" key="8">
    <source>
        <dbReference type="RuleBase" id="RU000461"/>
    </source>
</evidence>
<comment type="cofactor">
    <cofactor evidence="1 7">
        <name>heme</name>
        <dbReference type="ChEBI" id="CHEBI:30413"/>
    </cofactor>
</comment>
<dbReference type="AlphaFoldDB" id="A0A8R1DLN8"/>
<keyword evidence="6 8" id="KW-0503">Monooxygenase</keyword>
<dbReference type="InterPro" id="IPR050182">
    <property type="entry name" value="Cytochrome_P450_fam2"/>
</dbReference>
<evidence type="ECO:0000256" key="4">
    <source>
        <dbReference type="ARBA" id="ARBA00023002"/>
    </source>
</evidence>
<dbReference type="InterPro" id="IPR001128">
    <property type="entry name" value="Cyt_P450"/>
</dbReference>
<evidence type="ECO:0000256" key="2">
    <source>
        <dbReference type="ARBA" id="ARBA00010617"/>
    </source>
</evidence>
<dbReference type="Pfam" id="PF00067">
    <property type="entry name" value="p450"/>
    <property type="match status" value="1"/>
</dbReference>
<name>A0A8R1DLN8_CAEJA</name>
<keyword evidence="4 8" id="KW-0560">Oxidoreductase</keyword>
<dbReference type="InterPro" id="IPR002401">
    <property type="entry name" value="Cyt_P450_E_grp-I"/>
</dbReference>
<reference evidence="9" key="2">
    <citation type="submission" date="2022-06" db="UniProtKB">
        <authorList>
            <consortium name="EnsemblMetazoa"/>
        </authorList>
    </citation>
    <scope>IDENTIFICATION</scope>
    <source>
        <strain evidence="9">DF5081</strain>
    </source>
</reference>
<reference evidence="10" key="1">
    <citation type="submission" date="2010-08" db="EMBL/GenBank/DDBJ databases">
        <authorList>
            <consortium name="Caenorhabditis japonica Sequencing Consortium"/>
            <person name="Wilson R.K."/>
        </authorList>
    </citation>
    <scope>NUCLEOTIDE SEQUENCE [LARGE SCALE GENOMIC DNA]</scope>
    <source>
        <strain evidence="10">DF5081</strain>
    </source>
</reference>
<evidence type="ECO:0000256" key="3">
    <source>
        <dbReference type="ARBA" id="ARBA00022723"/>
    </source>
</evidence>
<dbReference type="FunFam" id="1.10.630.10:FF:000036">
    <property type="entry name" value="CYtochrome P450 family"/>
    <property type="match status" value="1"/>
</dbReference>
<dbReference type="PANTHER" id="PTHR24300:SF392">
    <property type="entry name" value="CYTOCHROME P450 FAMILY"/>
    <property type="match status" value="1"/>
</dbReference>
<protein>
    <recommendedName>
        <fullName evidence="11">Cytochrome P450</fullName>
    </recommendedName>
</protein>
<dbReference type="PANTHER" id="PTHR24300">
    <property type="entry name" value="CYTOCHROME P450 508A4-RELATED"/>
    <property type="match status" value="1"/>
</dbReference>
<dbReference type="GO" id="GO:0006082">
    <property type="term" value="P:organic acid metabolic process"/>
    <property type="evidence" value="ECO:0007669"/>
    <property type="project" value="TreeGrafter"/>
</dbReference>
<evidence type="ECO:0000256" key="6">
    <source>
        <dbReference type="ARBA" id="ARBA00023033"/>
    </source>
</evidence>
<dbReference type="GO" id="GO:0005737">
    <property type="term" value="C:cytoplasm"/>
    <property type="evidence" value="ECO:0007669"/>
    <property type="project" value="TreeGrafter"/>
</dbReference>
<keyword evidence="10" id="KW-1185">Reference proteome</keyword>
<evidence type="ECO:0000313" key="10">
    <source>
        <dbReference type="Proteomes" id="UP000005237"/>
    </source>
</evidence>
<proteinExistence type="inferred from homology"/>
<dbReference type="InterPro" id="IPR036396">
    <property type="entry name" value="Cyt_P450_sf"/>
</dbReference>
<dbReference type="PRINTS" id="PR00385">
    <property type="entry name" value="P450"/>
</dbReference>